<dbReference type="Proteomes" id="UP000265768">
    <property type="component" value="Unassembled WGS sequence"/>
</dbReference>
<accession>A0A3A4B7N2</accession>
<evidence type="ECO:0000313" key="3">
    <source>
        <dbReference type="Proteomes" id="UP000265768"/>
    </source>
</evidence>
<feature type="transmembrane region" description="Helical" evidence="1">
    <location>
        <begin position="90"/>
        <end position="112"/>
    </location>
</feature>
<feature type="transmembrane region" description="Helical" evidence="1">
    <location>
        <begin position="38"/>
        <end position="55"/>
    </location>
</feature>
<keyword evidence="1" id="KW-0812">Transmembrane</keyword>
<keyword evidence="1" id="KW-1133">Transmembrane helix</keyword>
<keyword evidence="1" id="KW-0472">Membrane</keyword>
<reference evidence="2 3" key="1">
    <citation type="submission" date="2018-09" db="EMBL/GenBank/DDBJ databases">
        <title>YIM 75507 draft genome.</title>
        <authorList>
            <person name="Tang S."/>
            <person name="Feng Y."/>
        </authorList>
    </citation>
    <scope>NUCLEOTIDE SEQUENCE [LARGE SCALE GENOMIC DNA]</scope>
    <source>
        <strain evidence="2 3">YIM 75507</strain>
    </source>
</reference>
<dbReference type="EMBL" id="QZEY01000003">
    <property type="protein sequence ID" value="RJL33504.1"/>
    <property type="molecule type" value="Genomic_DNA"/>
</dbReference>
<keyword evidence="3" id="KW-1185">Reference proteome</keyword>
<feature type="transmembrane region" description="Helical" evidence="1">
    <location>
        <begin position="118"/>
        <end position="142"/>
    </location>
</feature>
<evidence type="ECO:0000256" key="1">
    <source>
        <dbReference type="SAM" id="Phobius"/>
    </source>
</evidence>
<comment type="caution">
    <text evidence="2">The sequence shown here is derived from an EMBL/GenBank/DDBJ whole genome shotgun (WGS) entry which is preliminary data.</text>
</comment>
<feature type="transmembrane region" description="Helical" evidence="1">
    <location>
        <begin position="61"/>
        <end position="83"/>
    </location>
</feature>
<dbReference type="AlphaFoldDB" id="A0A3A4B7N2"/>
<organism evidence="2 3">
    <name type="scientific">Bailinhaonella thermotolerans</name>
    <dbReference type="NCBI Taxonomy" id="1070861"/>
    <lineage>
        <taxon>Bacteria</taxon>
        <taxon>Bacillati</taxon>
        <taxon>Actinomycetota</taxon>
        <taxon>Actinomycetes</taxon>
        <taxon>Streptosporangiales</taxon>
        <taxon>Streptosporangiaceae</taxon>
        <taxon>Bailinhaonella</taxon>
    </lineage>
</organism>
<proteinExistence type="predicted"/>
<name>A0A3A4B7N2_9ACTN</name>
<dbReference type="OrthoDB" id="3385729at2"/>
<feature type="transmembrane region" description="Helical" evidence="1">
    <location>
        <begin position="6"/>
        <end position="26"/>
    </location>
</feature>
<gene>
    <name evidence="2" type="ORF">D5H75_12075</name>
</gene>
<protein>
    <recommendedName>
        <fullName evidence="4">DUF2306 domain-containing protein</fullName>
    </recommendedName>
</protein>
<evidence type="ECO:0008006" key="4">
    <source>
        <dbReference type="Google" id="ProtNLM"/>
    </source>
</evidence>
<sequence>MYGFLLVVHVITGFIGLLLAGPVLLVRKRRGVHTVLGRVYAGAAVLMSVSALALIGHEPRLWPLGIIAVLVLAMIGPGLALAARRPRGWFIWHLNLMASSAVAFVTAFAVQMSDLHPLAWVIPPAVGTVLITFRSLVAQGVIPRRAVRARPRSLTGSAARAGHAGR</sequence>
<evidence type="ECO:0000313" key="2">
    <source>
        <dbReference type="EMBL" id="RJL33504.1"/>
    </source>
</evidence>
<dbReference type="RefSeq" id="WP_119926463.1">
    <property type="nucleotide sequence ID" value="NZ_QZEY01000003.1"/>
</dbReference>